<feature type="region of interest" description="Disordered" evidence="2">
    <location>
        <begin position="1"/>
        <end position="21"/>
    </location>
</feature>
<reference evidence="3 4" key="1">
    <citation type="journal article" date="2015" name="Genome Biol. Evol.">
        <title>Comparative Genomics of a Bacterivorous Green Alga Reveals Evolutionary Causalities and Consequences of Phago-Mixotrophic Mode of Nutrition.</title>
        <authorList>
            <person name="Burns J.A."/>
            <person name="Paasch A."/>
            <person name="Narechania A."/>
            <person name="Kim E."/>
        </authorList>
    </citation>
    <scope>NUCLEOTIDE SEQUENCE [LARGE SCALE GENOMIC DNA]</scope>
    <source>
        <strain evidence="3 4">PLY_AMNH</strain>
    </source>
</reference>
<protein>
    <submittedName>
        <fullName evidence="3">Uncharacterized protein</fullName>
    </submittedName>
</protein>
<evidence type="ECO:0000256" key="1">
    <source>
        <dbReference type="SAM" id="Coils"/>
    </source>
</evidence>
<organism evidence="3 4">
    <name type="scientific">Cymbomonas tetramitiformis</name>
    <dbReference type="NCBI Taxonomy" id="36881"/>
    <lineage>
        <taxon>Eukaryota</taxon>
        <taxon>Viridiplantae</taxon>
        <taxon>Chlorophyta</taxon>
        <taxon>Pyramimonadophyceae</taxon>
        <taxon>Pyramimonadales</taxon>
        <taxon>Pyramimonadaceae</taxon>
        <taxon>Cymbomonas</taxon>
    </lineage>
</organism>
<sequence>MQDMILTRKQKDRDHDQMGGTALLSSGFLTERRIGGKSDDVAGGSNLGASTQRSHLIRRMSTLHRNAVLSPGEMEADIEKVLTLQRLCREIAGLQKENADLAAGKKRADSLARAMHKRILEAESAQDAAAQKSREAVSKQQQQQVRIDKLLKECNAHSTQNSGLLAEQEKLQKKLQQMKEAVARLEQAARKDSERDENIRLKAELYELRLQMQIQREEGRILLQEAAACTTAKQNLKEMQAANARANAALAEALQRQDETRSEMAGLKQELATVNQLMERQQRRLNPMLWEHDLKTQSQRQLEVMLAKLSAATKRCEKLQVKLDDQRENHSRAQSTRSACSMIHSCSCACSEGGFDSAAAAPVLEGGLIKHLPRHVLEGAGRAVAPCSGSLYRQLLRLVLWKAA</sequence>
<feature type="coiled-coil region" evidence="1">
    <location>
        <begin position="161"/>
        <end position="195"/>
    </location>
</feature>
<evidence type="ECO:0000313" key="3">
    <source>
        <dbReference type="EMBL" id="KAK3266929.1"/>
    </source>
</evidence>
<proteinExistence type="predicted"/>
<keyword evidence="1" id="KW-0175">Coiled coil</keyword>
<gene>
    <name evidence="3" type="ORF">CYMTET_24481</name>
</gene>
<name>A0AAE0L074_9CHLO</name>
<evidence type="ECO:0000256" key="2">
    <source>
        <dbReference type="SAM" id="MobiDB-lite"/>
    </source>
</evidence>
<feature type="coiled-coil region" evidence="1">
    <location>
        <begin position="229"/>
        <end position="336"/>
    </location>
</feature>
<dbReference type="AlphaFoldDB" id="A0AAE0L074"/>
<keyword evidence="4" id="KW-1185">Reference proteome</keyword>
<dbReference type="Proteomes" id="UP001190700">
    <property type="component" value="Unassembled WGS sequence"/>
</dbReference>
<accession>A0AAE0L074</accession>
<evidence type="ECO:0000313" key="4">
    <source>
        <dbReference type="Proteomes" id="UP001190700"/>
    </source>
</evidence>
<dbReference type="EMBL" id="LGRX02012737">
    <property type="protein sequence ID" value="KAK3266929.1"/>
    <property type="molecule type" value="Genomic_DNA"/>
</dbReference>
<comment type="caution">
    <text evidence="3">The sequence shown here is derived from an EMBL/GenBank/DDBJ whole genome shotgun (WGS) entry which is preliminary data.</text>
</comment>